<sequence length="440" mass="51002">MIYLFEDFDTSSHDLYQSLKAAGYDFTAIAFHDDGFLPEDVLSPYNLYTRDTTKQRLPLYFNRVALPPFYEVRGTASSGEIYDGAILRGRIFYASPKRKRYIKIIDHLSPNGQVIASDHYDVYGHRFAQTSFDAHNHRTVKTYYDVHGAEVIVENFMTGDIILNKQGKMYIYKNKIDFVKAMIHDLGLDHERIVYNSLSLPFFLSESMLTLDTKPDLLFWQEEIKETIPGNMQAIIQGRSNRTSHIIVQRRDAYQKLLAMGVSSELIDPLGFIYHFSETSPDYNKALIMTNSDQLESIETIIKGCPHIQFYIGAITEMSSKLLSLGAYDHVHLYPNIKEHNVKKLFETCGLYLDINYANEILNSLREAFVHHQVIYGFEETLHDHTYIEKSHIYTKDQVDELVHLLNQIDETTYQHELEKQESNAFASIKEDYQHMLGEL</sequence>
<name>A0A3G9J7U1_9FIRM</name>
<dbReference type="GO" id="GO:0017122">
    <property type="term" value="C:protein N-acetylglucosaminyltransferase complex"/>
    <property type="evidence" value="ECO:0007669"/>
    <property type="project" value="UniProtKB-UniRule"/>
</dbReference>
<protein>
    <recommendedName>
        <fullName evidence="4">UDP-N-acetylglucosamine--peptide N-acetylglucosaminyltransferase stabilizing protein GtfB</fullName>
    </recommendedName>
    <alternativeName>
        <fullName evidence="4">Glycosyltransferase stabilizing protein GtfB</fullName>
    </alternativeName>
</protein>
<evidence type="ECO:0000256" key="4">
    <source>
        <dbReference type="HAMAP-Rule" id="MF_01473"/>
    </source>
</evidence>
<dbReference type="RefSeq" id="WP_125120022.1">
    <property type="nucleotide sequence ID" value="NZ_AP019309.1"/>
</dbReference>
<proteinExistence type="inferred from homology"/>
<gene>
    <name evidence="5" type="primary">gtf2</name>
    <name evidence="4" type="synonym">gtfB</name>
    <name evidence="5" type="ORF">SG0102_22110</name>
</gene>
<dbReference type="GO" id="GO:0016740">
    <property type="term" value="F:transferase activity"/>
    <property type="evidence" value="ECO:0007669"/>
    <property type="project" value="UniProtKB-KW"/>
</dbReference>
<comment type="subunit">
    <text evidence="4">Forms a heterotetramer with 2 subunits each of GtfA and GtfB. Part of the accessory SecA2/SecY2 protein translocation apparatus.</text>
</comment>
<dbReference type="InterPro" id="IPR014268">
    <property type="entry name" value="GtfB"/>
</dbReference>
<accession>A0A3G9J7U1</accession>
<dbReference type="InParanoid" id="A0A3G9J7U1"/>
<comment type="function">
    <text evidence="4">Required for polymorphic O-glycosylation of the serine-rich repeat protein in this bacteria. A stabilizing protein that is part of the accessory SecA2/SecY2 system specifically required to export serine-rich repeat cell wall proteins usually encoded upstream in the same operon. The GtfA-GtfB complex adds GlcNAc from UDP-GlcNAc to the substrate protein, attaching the first sugar residue. Stabilizes the glycosylation activity of GtfA. Has no N-acetylglucosaminyl transferase activity on its own.</text>
</comment>
<reference evidence="5 6" key="1">
    <citation type="submission" date="2018-11" db="EMBL/GenBank/DDBJ databases">
        <title>Novel Erysipelotrichaceae bacterium isolated from small intestine of a swine.</title>
        <authorList>
            <person name="Kim J.S."/>
            <person name="Choe H."/>
            <person name="Lee Y.R."/>
            <person name="Kim K.M."/>
            <person name="Park D.S."/>
        </authorList>
    </citation>
    <scope>NUCLEOTIDE SEQUENCE [LARGE SCALE GENOMIC DNA]</scope>
    <source>
        <strain evidence="5 6">SG0102</strain>
    </source>
</reference>
<dbReference type="GO" id="GO:0031647">
    <property type="term" value="P:regulation of protein stability"/>
    <property type="evidence" value="ECO:0007669"/>
    <property type="project" value="UniProtKB-UniRule"/>
</dbReference>
<dbReference type="UniPathway" id="UPA00378"/>
<dbReference type="HAMAP" id="MF_01473">
    <property type="entry name" value="GtfB"/>
    <property type="match status" value="1"/>
</dbReference>
<comment type="pathway">
    <text evidence="1 4">Protein modification; protein glycosylation.</text>
</comment>
<dbReference type="OrthoDB" id="2136618at2"/>
<evidence type="ECO:0000313" key="6">
    <source>
        <dbReference type="Proteomes" id="UP000268059"/>
    </source>
</evidence>
<dbReference type="KEGG" id="ebm:SG0102_22110"/>
<dbReference type="Proteomes" id="UP000268059">
    <property type="component" value="Chromosome"/>
</dbReference>
<dbReference type="GO" id="GO:0005886">
    <property type="term" value="C:plasma membrane"/>
    <property type="evidence" value="ECO:0007669"/>
    <property type="project" value="UniProtKB-SubCell"/>
</dbReference>
<keyword evidence="5" id="KW-0808">Transferase</keyword>
<keyword evidence="6" id="KW-1185">Reference proteome</keyword>
<organism evidence="5 6">
    <name type="scientific">Intestinibaculum porci</name>
    <dbReference type="NCBI Taxonomy" id="2487118"/>
    <lineage>
        <taxon>Bacteria</taxon>
        <taxon>Bacillati</taxon>
        <taxon>Bacillota</taxon>
        <taxon>Erysipelotrichia</taxon>
        <taxon>Erysipelotrichales</taxon>
        <taxon>Erysipelotrichaceae</taxon>
        <taxon>Intestinibaculum</taxon>
    </lineage>
</organism>
<evidence type="ECO:0000313" key="5">
    <source>
        <dbReference type="EMBL" id="BBH27277.1"/>
    </source>
</evidence>
<evidence type="ECO:0000256" key="3">
    <source>
        <dbReference type="ARBA" id="ARBA00023136"/>
    </source>
</evidence>
<keyword evidence="2 4" id="KW-1003">Cell membrane</keyword>
<keyword evidence="3 4" id="KW-0472">Membrane</keyword>
<evidence type="ECO:0000256" key="2">
    <source>
        <dbReference type="ARBA" id="ARBA00022475"/>
    </source>
</evidence>
<comment type="subcellular location">
    <subcellularLocation>
        <location evidence="4">Cell membrane</location>
        <topology evidence="4">Peripheral membrane protein</topology>
    </subcellularLocation>
</comment>
<dbReference type="AlphaFoldDB" id="A0A3G9J7U1"/>
<dbReference type="NCBIfam" id="TIGR02919">
    <property type="entry name" value="accessory Sec system glycosylation chaperone GtfB"/>
    <property type="match status" value="1"/>
</dbReference>
<comment type="similarity">
    <text evidence="4">Belongs to the GtfB family.</text>
</comment>
<dbReference type="EMBL" id="AP019309">
    <property type="protein sequence ID" value="BBH27277.1"/>
    <property type="molecule type" value="Genomic_DNA"/>
</dbReference>
<evidence type="ECO:0000256" key="1">
    <source>
        <dbReference type="ARBA" id="ARBA00004922"/>
    </source>
</evidence>